<accession>A0A8R2JWU9</accession>
<organism evidence="1 2">
    <name type="scientific">Acyrthosiphon pisum</name>
    <name type="common">Pea aphid</name>
    <dbReference type="NCBI Taxonomy" id="7029"/>
    <lineage>
        <taxon>Eukaryota</taxon>
        <taxon>Metazoa</taxon>
        <taxon>Ecdysozoa</taxon>
        <taxon>Arthropoda</taxon>
        <taxon>Hexapoda</taxon>
        <taxon>Insecta</taxon>
        <taxon>Pterygota</taxon>
        <taxon>Neoptera</taxon>
        <taxon>Paraneoptera</taxon>
        <taxon>Hemiptera</taxon>
        <taxon>Sternorrhyncha</taxon>
        <taxon>Aphidomorpha</taxon>
        <taxon>Aphidoidea</taxon>
        <taxon>Aphididae</taxon>
        <taxon>Macrosiphini</taxon>
        <taxon>Acyrthosiphon</taxon>
    </lineage>
</organism>
<dbReference type="PANTHER" id="PTHR47331:SF5">
    <property type="entry name" value="RIBONUCLEASE H"/>
    <property type="match status" value="1"/>
</dbReference>
<keyword evidence="2" id="KW-1185">Reference proteome</keyword>
<dbReference type="AlphaFoldDB" id="A0A8R2JWU9"/>
<dbReference type="OrthoDB" id="6627333at2759"/>
<dbReference type="InterPro" id="IPR008042">
    <property type="entry name" value="Retrotrans_Pao"/>
</dbReference>
<dbReference type="RefSeq" id="XP_029348227.1">
    <property type="nucleotide sequence ID" value="XM_029492367.1"/>
</dbReference>
<dbReference type="KEGG" id="api:115034864"/>
<sequence length="144" mass="16769">MWQILWQEQVKWSEPVPDEIKREWYNYKTKLLELNELKIPRQITIKEEICGMQIHGFADASVKAYGCCLYLRCSDHAGNHFSNLICAKSKVAPMKTVSLPCLELCAAQLLTRIAYKIISKMQLNLSKHQYWTDSEVTLCWIKST</sequence>
<evidence type="ECO:0000313" key="1">
    <source>
        <dbReference type="EnsemblMetazoa" id="XP_029348227.1"/>
    </source>
</evidence>
<name>A0A8R2JWU9_ACYPI</name>
<dbReference type="Proteomes" id="UP000007819">
    <property type="component" value="Unassembled WGS sequence"/>
</dbReference>
<reference evidence="1" key="2">
    <citation type="submission" date="2022-06" db="UniProtKB">
        <authorList>
            <consortium name="EnsemblMetazoa"/>
        </authorList>
    </citation>
    <scope>IDENTIFICATION</scope>
</reference>
<proteinExistence type="predicted"/>
<dbReference type="EnsemblMetazoa" id="XM_029492367.1">
    <property type="protein sequence ID" value="XP_029348227.1"/>
    <property type="gene ID" value="LOC115034864"/>
</dbReference>
<reference evidence="2" key="1">
    <citation type="submission" date="2010-06" db="EMBL/GenBank/DDBJ databases">
        <authorList>
            <person name="Jiang H."/>
            <person name="Abraham K."/>
            <person name="Ali S."/>
            <person name="Alsbrooks S.L."/>
            <person name="Anim B.N."/>
            <person name="Anosike U.S."/>
            <person name="Attaway T."/>
            <person name="Bandaranaike D.P."/>
            <person name="Battles P.K."/>
            <person name="Bell S.N."/>
            <person name="Bell A.V."/>
            <person name="Beltran B."/>
            <person name="Bickham C."/>
            <person name="Bustamante Y."/>
            <person name="Caleb T."/>
            <person name="Canada A."/>
            <person name="Cardenas V."/>
            <person name="Carter K."/>
            <person name="Chacko J."/>
            <person name="Chandrabose M.N."/>
            <person name="Chavez D."/>
            <person name="Chavez A."/>
            <person name="Chen L."/>
            <person name="Chu H.-S."/>
            <person name="Claassen K.J."/>
            <person name="Cockrell R."/>
            <person name="Collins M."/>
            <person name="Cooper J.A."/>
            <person name="Cree A."/>
            <person name="Curry S.M."/>
            <person name="Da Y."/>
            <person name="Dao M.D."/>
            <person name="Das B."/>
            <person name="Davila M.-L."/>
            <person name="Davy-Carroll L."/>
            <person name="Denson S."/>
            <person name="Dinh H."/>
            <person name="Ebong V.E."/>
            <person name="Edwards J.R."/>
            <person name="Egan A."/>
            <person name="El-Daye J."/>
            <person name="Escobedo L."/>
            <person name="Fernandez S."/>
            <person name="Fernando P.R."/>
            <person name="Flagg N."/>
            <person name="Forbes L.D."/>
            <person name="Fowler R.G."/>
            <person name="Fu Q."/>
            <person name="Gabisi R.A."/>
            <person name="Ganer J."/>
            <person name="Garbino Pronczuk A."/>
            <person name="Garcia R.M."/>
            <person name="Garner T."/>
            <person name="Garrett T.E."/>
            <person name="Gonzalez D.A."/>
            <person name="Hamid H."/>
            <person name="Hawkins E.S."/>
            <person name="Hirani K."/>
            <person name="Hogues M.E."/>
            <person name="Hollins B."/>
            <person name="Hsiao C.-H."/>
            <person name="Jabil R."/>
            <person name="James M.L."/>
            <person name="Jhangiani S.N."/>
            <person name="Johnson B."/>
            <person name="Johnson Q."/>
            <person name="Joshi V."/>
            <person name="Kalu J.B."/>
            <person name="Kam C."/>
            <person name="Kashfia A."/>
            <person name="Keebler J."/>
            <person name="Kisamo H."/>
            <person name="Kovar C.L."/>
            <person name="Lago L.A."/>
            <person name="Lai C.-Y."/>
            <person name="Laidlaw J."/>
            <person name="Lara F."/>
            <person name="Le T.-K."/>
            <person name="Lee S.L."/>
            <person name="Legall F.H."/>
            <person name="Lemon S.J."/>
            <person name="Lewis L.R."/>
            <person name="Li B."/>
            <person name="Liu Y."/>
            <person name="Liu Y.-S."/>
            <person name="Lopez J."/>
            <person name="Lozado R.J."/>
            <person name="Lu J."/>
            <person name="Madu R.C."/>
            <person name="Maheshwari M."/>
            <person name="Maheshwari R."/>
            <person name="Malloy K."/>
            <person name="Martinez E."/>
            <person name="Mathew T."/>
            <person name="Mercado I.C."/>
            <person name="Mercado C."/>
            <person name="Meyer B."/>
            <person name="Montgomery K."/>
            <person name="Morgan M.B."/>
            <person name="Munidasa M."/>
            <person name="Nazareth L.V."/>
            <person name="Nelson J."/>
            <person name="Ng B.M."/>
            <person name="Nguyen N.B."/>
            <person name="Nguyen P.Q."/>
            <person name="Nguyen T."/>
            <person name="Obregon M."/>
            <person name="Okwuonu G.O."/>
            <person name="Onwere C.G."/>
            <person name="Orozco G."/>
            <person name="Parra A."/>
            <person name="Patel S."/>
            <person name="Patil S."/>
            <person name="Perez A."/>
            <person name="Perez Y."/>
            <person name="Pham C."/>
            <person name="Primus E.L."/>
            <person name="Pu L.-L."/>
            <person name="Puazo M."/>
            <person name="Qin X."/>
            <person name="Quiroz J.B."/>
            <person name="Reese J."/>
            <person name="Richards S."/>
            <person name="Rives C.M."/>
            <person name="Robberts R."/>
            <person name="Ruiz S.J."/>
            <person name="Ruiz M.J."/>
            <person name="Santibanez J."/>
            <person name="Schneider B.W."/>
            <person name="Sisson I."/>
            <person name="Smith M."/>
            <person name="Sodergren E."/>
            <person name="Song X.-Z."/>
            <person name="Song B.B."/>
            <person name="Summersgill H."/>
            <person name="Thelus R."/>
            <person name="Thornton R.D."/>
            <person name="Trejos Z.Y."/>
            <person name="Usmani K."/>
            <person name="Vattathil S."/>
            <person name="Villasana D."/>
            <person name="Walker D.L."/>
            <person name="Wang S."/>
            <person name="Wang K."/>
            <person name="White C.S."/>
            <person name="Williams A.C."/>
            <person name="Williamson J."/>
            <person name="Wilson K."/>
            <person name="Woghiren I.O."/>
            <person name="Woodworth J.R."/>
            <person name="Worley K.C."/>
            <person name="Wright R.A."/>
            <person name="Wu W."/>
            <person name="Young L."/>
            <person name="Zhang L."/>
            <person name="Zhang J."/>
            <person name="Zhu Y."/>
            <person name="Muzny D.M."/>
            <person name="Weinstock G."/>
            <person name="Gibbs R.A."/>
        </authorList>
    </citation>
    <scope>NUCLEOTIDE SEQUENCE [LARGE SCALE GENOMIC DNA]</scope>
    <source>
        <strain evidence="2">LSR1</strain>
    </source>
</reference>
<protein>
    <submittedName>
        <fullName evidence="1">Uncharacterized protein</fullName>
    </submittedName>
</protein>
<dbReference type="Pfam" id="PF05380">
    <property type="entry name" value="Peptidase_A17"/>
    <property type="match status" value="1"/>
</dbReference>
<dbReference type="PANTHER" id="PTHR47331">
    <property type="entry name" value="PHD-TYPE DOMAIN-CONTAINING PROTEIN"/>
    <property type="match status" value="1"/>
</dbReference>
<evidence type="ECO:0000313" key="2">
    <source>
        <dbReference type="Proteomes" id="UP000007819"/>
    </source>
</evidence>
<dbReference type="GeneID" id="115034864"/>